<dbReference type="InterPro" id="IPR003658">
    <property type="entry name" value="Anti-sigma_ant"/>
</dbReference>
<feature type="domain" description="STAS" evidence="3">
    <location>
        <begin position="30"/>
        <end position="141"/>
    </location>
</feature>
<name>A0A1A2Z1C1_9MYCO</name>
<dbReference type="OrthoDB" id="3700428at2"/>
<evidence type="ECO:0000256" key="2">
    <source>
        <dbReference type="RuleBase" id="RU003749"/>
    </source>
</evidence>
<comment type="caution">
    <text evidence="4">The sequence shown here is derived from an EMBL/GenBank/DDBJ whole genome shotgun (WGS) entry which is preliminary data.</text>
</comment>
<comment type="similarity">
    <text evidence="1 2">Belongs to the anti-sigma-factor antagonist family.</text>
</comment>
<dbReference type="InterPro" id="IPR002645">
    <property type="entry name" value="STAS_dom"/>
</dbReference>
<dbReference type="PANTHER" id="PTHR33495">
    <property type="entry name" value="ANTI-SIGMA FACTOR ANTAGONIST TM_1081-RELATED-RELATED"/>
    <property type="match status" value="1"/>
</dbReference>
<dbReference type="RefSeq" id="WP_065015259.1">
    <property type="nucleotide sequence ID" value="NZ_LZKJ01000138.1"/>
</dbReference>
<dbReference type="GO" id="GO:0043856">
    <property type="term" value="F:anti-sigma factor antagonist activity"/>
    <property type="evidence" value="ECO:0007669"/>
    <property type="project" value="InterPro"/>
</dbReference>
<dbReference type="PROSITE" id="PS50801">
    <property type="entry name" value="STAS"/>
    <property type="match status" value="1"/>
</dbReference>
<dbReference type="Proteomes" id="UP000093592">
    <property type="component" value="Unassembled WGS sequence"/>
</dbReference>
<sequence>MSFATAEASSSHLMLSSRLVSELAGARSTLRTTSERAGSAVIVHAGGEVDASNEDTWRHLLSEAAAAAGSPGALVVDTSGLDFMGCCAFAVLAEEAERSRERGVDIRVVSSQPVVARLVAACGLGELIAVDESVDAALAASPGASSDW</sequence>
<dbReference type="Gene3D" id="3.30.750.24">
    <property type="entry name" value="STAS domain"/>
    <property type="match status" value="1"/>
</dbReference>
<reference evidence="5" key="1">
    <citation type="submission" date="2016-06" db="EMBL/GenBank/DDBJ databases">
        <authorList>
            <person name="Sutton G."/>
            <person name="Brinkac L."/>
            <person name="Sanka R."/>
            <person name="Adams M."/>
            <person name="Lau E."/>
            <person name="Sam S."/>
            <person name="Sreng N."/>
            <person name="Him V."/>
            <person name="Kerleguer A."/>
            <person name="Cheng S."/>
        </authorList>
    </citation>
    <scope>NUCLEOTIDE SEQUENCE [LARGE SCALE GENOMIC DNA]</scope>
    <source>
        <strain evidence="5">E861</strain>
    </source>
</reference>
<dbReference type="CDD" id="cd07043">
    <property type="entry name" value="STAS_anti-anti-sigma_factors"/>
    <property type="match status" value="1"/>
</dbReference>
<dbReference type="EMBL" id="LZKJ01000138">
    <property type="protein sequence ID" value="OBI44334.1"/>
    <property type="molecule type" value="Genomic_DNA"/>
</dbReference>
<evidence type="ECO:0000259" key="3">
    <source>
        <dbReference type="PROSITE" id="PS50801"/>
    </source>
</evidence>
<evidence type="ECO:0000313" key="5">
    <source>
        <dbReference type="Proteomes" id="UP000093592"/>
    </source>
</evidence>
<dbReference type="PANTHER" id="PTHR33495:SF2">
    <property type="entry name" value="ANTI-SIGMA FACTOR ANTAGONIST TM_1081-RELATED"/>
    <property type="match status" value="1"/>
</dbReference>
<accession>A0A1A2Z1C1</accession>
<evidence type="ECO:0000313" key="4">
    <source>
        <dbReference type="EMBL" id="OBI44334.1"/>
    </source>
</evidence>
<evidence type="ECO:0000256" key="1">
    <source>
        <dbReference type="ARBA" id="ARBA00009013"/>
    </source>
</evidence>
<protein>
    <recommendedName>
        <fullName evidence="2">Anti-sigma factor antagonist</fullName>
    </recommendedName>
</protein>
<dbReference type="NCBIfam" id="TIGR00377">
    <property type="entry name" value="ant_ant_sig"/>
    <property type="match status" value="1"/>
</dbReference>
<dbReference type="Pfam" id="PF01740">
    <property type="entry name" value="STAS"/>
    <property type="match status" value="1"/>
</dbReference>
<dbReference type="AlphaFoldDB" id="A0A1A2Z1C1"/>
<dbReference type="InterPro" id="IPR036513">
    <property type="entry name" value="STAS_dom_sf"/>
</dbReference>
<dbReference type="SUPFAM" id="SSF52091">
    <property type="entry name" value="SpoIIaa-like"/>
    <property type="match status" value="1"/>
</dbReference>
<gene>
    <name evidence="4" type="ORF">A5707_03350</name>
</gene>
<proteinExistence type="inferred from homology"/>
<organism evidence="4 5">
    <name type="scientific">Mycobacterium kyorinense</name>
    <dbReference type="NCBI Taxonomy" id="487514"/>
    <lineage>
        <taxon>Bacteria</taxon>
        <taxon>Bacillati</taxon>
        <taxon>Actinomycetota</taxon>
        <taxon>Actinomycetes</taxon>
        <taxon>Mycobacteriales</taxon>
        <taxon>Mycobacteriaceae</taxon>
        <taxon>Mycobacterium</taxon>
    </lineage>
</organism>